<dbReference type="Pfam" id="PF05565">
    <property type="entry name" value="Sipho_Gp157"/>
    <property type="match status" value="1"/>
</dbReference>
<evidence type="ECO:0000313" key="1">
    <source>
        <dbReference type="EMBL" id="SJM94664.1"/>
    </source>
</evidence>
<dbReference type="Proteomes" id="UP000195667">
    <property type="component" value="Unassembled WGS sequence"/>
</dbReference>
<dbReference type="InterPro" id="IPR008840">
    <property type="entry name" value="Sipho_Gp157"/>
</dbReference>
<accession>A0A1R4HEL2</accession>
<evidence type="ECO:0008006" key="3">
    <source>
        <dbReference type="Google" id="ProtNLM"/>
    </source>
</evidence>
<sequence>MSNLSLYQLSGNYLQALDFLTDPEMDLPIEAINDTLEGLSGELEDKAINVAMFLKNMEATAEAIKNAEVEMARRRKALENRVQWFKDYLKGSMLHTGISKIECPYFKLSIQNNPSAVNVFDEDAIPLEFKEQVISWKIDKTAIKNAINAGKTVEGAALTNGKRLVIR</sequence>
<evidence type="ECO:0000313" key="2">
    <source>
        <dbReference type="Proteomes" id="UP000195667"/>
    </source>
</evidence>
<keyword evidence="2" id="KW-1185">Reference proteome</keyword>
<name>A0A1R4HEL2_9GAMM</name>
<organism evidence="1 2">
    <name type="scientific">Crenothrix polyspora</name>
    <dbReference type="NCBI Taxonomy" id="360316"/>
    <lineage>
        <taxon>Bacteria</taxon>
        <taxon>Pseudomonadati</taxon>
        <taxon>Pseudomonadota</taxon>
        <taxon>Gammaproteobacteria</taxon>
        <taxon>Methylococcales</taxon>
        <taxon>Crenotrichaceae</taxon>
        <taxon>Crenothrix</taxon>
    </lineage>
</organism>
<reference evidence="2" key="1">
    <citation type="submission" date="2017-02" db="EMBL/GenBank/DDBJ databases">
        <authorList>
            <person name="Daims H."/>
        </authorList>
    </citation>
    <scope>NUCLEOTIDE SEQUENCE [LARGE SCALE GENOMIC DNA]</scope>
</reference>
<gene>
    <name evidence="1" type="ORF">CRENPOLYSF1_570019</name>
</gene>
<protein>
    <recommendedName>
        <fullName evidence="3">Siphovirus Gp157 family protein</fullName>
    </recommendedName>
</protein>
<dbReference type="OrthoDB" id="5675912at2"/>
<dbReference type="AlphaFoldDB" id="A0A1R4HEL2"/>
<dbReference type="EMBL" id="FUKI01000134">
    <property type="protein sequence ID" value="SJM94664.1"/>
    <property type="molecule type" value="Genomic_DNA"/>
</dbReference>
<dbReference type="RefSeq" id="WP_087144423.1">
    <property type="nucleotide sequence ID" value="NZ_FUKI01000134.1"/>
</dbReference>
<proteinExistence type="predicted"/>